<evidence type="ECO:0000313" key="3">
    <source>
        <dbReference type="EMBL" id="WDE08502.1"/>
    </source>
</evidence>
<evidence type="ECO:0000256" key="1">
    <source>
        <dbReference type="SAM" id="SignalP"/>
    </source>
</evidence>
<dbReference type="RefSeq" id="WP_044839086.1">
    <property type="nucleotide sequence ID" value="NZ_CP059734.1"/>
</dbReference>
<evidence type="ECO:0000313" key="4">
    <source>
        <dbReference type="Proteomes" id="UP000032352"/>
    </source>
</evidence>
<reference evidence="3 4" key="2">
    <citation type="journal article" date="2022" name="Mar. Drugs">
        <title>Bioassay-Guided Fractionation Leads to the Detection of Cholic Acid Generated by the Rare Thalassomonas sp.</title>
        <authorList>
            <person name="Pheiffer F."/>
            <person name="Schneider Y.K."/>
            <person name="Hansen E.H."/>
            <person name="Andersen J.H."/>
            <person name="Isaksson J."/>
            <person name="Busche T."/>
            <person name="R C."/>
            <person name="Kalinowski J."/>
            <person name="Zyl L.V."/>
            <person name="Trindade M."/>
        </authorList>
    </citation>
    <scope>NUCLEOTIDE SEQUENCE [LARGE SCALE GENOMIC DNA]</scope>
    <source>
        <strain evidence="3 4">XOM25</strain>
    </source>
</reference>
<keyword evidence="1" id="KW-0732">Signal</keyword>
<feature type="domain" description="Uncharacterized protein TP-0789" evidence="2">
    <location>
        <begin position="83"/>
        <end position="266"/>
    </location>
</feature>
<name>A0AAF0CAF0_9GAMM</name>
<keyword evidence="4" id="KW-1185">Reference proteome</keyword>
<dbReference type="EMBL" id="CP059734">
    <property type="protein sequence ID" value="WDE08502.1"/>
    <property type="molecule type" value="Genomic_DNA"/>
</dbReference>
<proteinExistence type="predicted"/>
<dbReference type="Gene3D" id="2.50.20.10">
    <property type="entry name" value="Lipoprotein localisation LolA/LolB/LppX"/>
    <property type="match status" value="1"/>
</dbReference>
<reference evidence="3 4" key="1">
    <citation type="journal article" date="2015" name="Genome Announc.">
        <title>Draft Genome Sequences of Marine Isolates of Thalassomonas viridans and Thalassomonas actiniarum.</title>
        <authorList>
            <person name="Olonade I."/>
            <person name="van Zyl L.J."/>
            <person name="Trindade M."/>
        </authorList>
    </citation>
    <scope>NUCLEOTIDE SEQUENCE [LARGE SCALE GENOMIC DNA]</scope>
    <source>
        <strain evidence="3 4">XOM25</strain>
    </source>
</reference>
<organism evidence="3 4">
    <name type="scientific">Thalassomonas viridans</name>
    <dbReference type="NCBI Taxonomy" id="137584"/>
    <lineage>
        <taxon>Bacteria</taxon>
        <taxon>Pseudomonadati</taxon>
        <taxon>Pseudomonadota</taxon>
        <taxon>Gammaproteobacteria</taxon>
        <taxon>Alteromonadales</taxon>
        <taxon>Colwelliaceae</taxon>
        <taxon>Thalassomonas</taxon>
    </lineage>
</organism>
<dbReference type="InterPro" id="IPR033399">
    <property type="entry name" value="TP_0789-like"/>
</dbReference>
<dbReference type="KEGG" id="tvd:SG34_031765"/>
<protein>
    <submittedName>
        <fullName evidence="3">Outer membrane lipoprotein-sorting protein</fullName>
    </submittedName>
</protein>
<sequence>MRLPNTKIFNTALLAVTIAGSLLLPAHAQSPQEKGLAIAVEADKRDLGFGDVTASMEMILRNQYGEEVKREMRNKTMEQDNDGDKSLIVFDNPRDVKGSAFLSFTHKNRSDDQWLYLPALKRVKRIASSNKSGPFMGSEFAFEDISSQEVEKYSYNYLRDETLDGREHFVIERDPVDAKSGYARQVAWIDKDEYRTWKVDFYDRKNELLKTLKVSGYNQYLNKYWRADSWLMTNHQTQKETVLNFSNYVFNNGFTDRDFNKNSLKRAK</sequence>
<dbReference type="AlphaFoldDB" id="A0AAF0CAF0"/>
<feature type="signal peptide" evidence="1">
    <location>
        <begin position="1"/>
        <end position="28"/>
    </location>
</feature>
<gene>
    <name evidence="3" type="ORF">SG34_031765</name>
</gene>
<feature type="chain" id="PRO_5041998007" evidence="1">
    <location>
        <begin position="29"/>
        <end position="268"/>
    </location>
</feature>
<evidence type="ECO:0000259" key="2">
    <source>
        <dbReference type="Pfam" id="PF17131"/>
    </source>
</evidence>
<accession>A0AAF0CAF0</accession>
<dbReference type="CDD" id="cd16329">
    <property type="entry name" value="LolA_like"/>
    <property type="match status" value="1"/>
</dbReference>
<dbReference type="Pfam" id="PF17131">
    <property type="entry name" value="LolA_like"/>
    <property type="match status" value="1"/>
</dbReference>
<dbReference type="Proteomes" id="UP000032352">
    <property type="component" value="Chromosome pTvir"/>
</dbReference>
<keyword evidence="3" id="KW-0449">Lipoprotein</keyword>